<dbReference type="PANTHER" id="PTHR11758">
    <property type="entry name" value="40S RIBOSOMAL PROTEIN S15A"/>
    <property type="match status" value="1"/>
</dbReference>
<dbReference type="Proteomes" id="UP000178820">
    <property type="component" value="Unassembled WGS sequence"/>
</dbReference>
<evidence type="ECO:0000256" key="4">
    <source>
        <dbReference type="ARBA" id="ARBA00022980"/>
    </source>
</evidence>
<protein>
    <recommendedName>
        <fullName evidence="6 7">Small ribosomal subunit protein uS8</fullName>
    </recommendedName>
</protein>
<dbReference type="InterPro" id="IPR000630">
    <property type="entry name" value="Ribosomal_uS8"/>
</dbReference>
<dbReference type="GO" id="GO:0005737">
    <property type="term" value="C:cytoplasm"/>
    <property type="evidence" value="ECO:0007669"/>
    <property type="project" value="UniProtKB-ARBA"/>
</dbReference>
<evidence type="ECO:0000256" key="6">
    <source>
        <dbReference type="ARBA" id="ARBA00035258"/>
    </source>
</evidence>
<keyword evidence="3 7" id="KW-0694">RNA-binding</keyword>
<comment type="caution">
    <text evidence="9">The sequence shown here is derived from an EMBL/GenBank/DDBJ whole genome shotgun (WGS) entry which is preliminary data.</text>
</comment>
<accession>A0A1G2HZT6</accession>
<dbReference type="InterPro" id="IPR035987">
    <property type="entry name" value="Ribosomal_uS8_sf"/>
</dbReference>
<keyword evidence="4 7" id="KW-0689">Ribosomal protein</keyword>
<evidence type="ECO:0000256" key="2">
    <source>
        <dbReference type="ARBA" id="ARBA00022730"/>
    </source>
</evidence>
<proteinExistence type="inferred from homology"/>
<dbReference type="GO" id="GO:1990904">
    <property type="term" value="C:ribonucleoprotein complex"/>
    <property type="evidence" value="ECO:0007669"/>
    <property type="project" value="UniProtKB-KW"/>
</dbReference>
<dbReference type="STRING" id="1802207.A3D44_01410"/>
<dbReference type="Pfam" id="PF00410">
    <property type="entry name" value="Ribosomal_S8"/>
    <property type="match status" value="1"/>
</dbReference>
<keyword evidence="5 7" id="KW-0687">Ribonucleoprotein</keyword>
<evidence type="ECO:0000256" key="5">
    <source>
        <dbReference type="ARBA" id="ARBA00023274"/>
    </source>
</evidence>
<dbReference type="GO" id="GO:0019843">
    <property type="term" value="F:rRNA binding"/>
    <property type="evidence" value="ECO:0007669"/>
    <property type="project" value="UniProtKB-UniRule"/>
</dbReference>
<dbReference type="HAMAP" id="MF_01302_B">
    <property type="entry name" value="Ribosomal_uS8_B"/>
    <property type="match status" value="1"/>
</dbReference>
<evidence type="ECO:0000256" key="7">
    <source>
        <dbReference type="HAMAP-Rule" id="MF_01302"/>
    </source>
</evidence>
<dbReference type="SUPFAM" id="SSF56047">
    <property type="entry name" value="Ribosomal protein S8"/>
    <property type="match status" value="1"/>
</dbReference>
<comment type="function">
    <text evidence="7">One of the primary rRNA binding proteins, it binds directly to 16S rRNA central domain where it helps coordinate assembly of the platform of the 30S subunit.</text>
</comment>
<dbReference type="InterPro" id="IPR047863">
    <property type="entry name" value="Ribosomal_uS8_CS"/>
</dbReference>
<dbReference type="FunFam" id="3.30.1490.10:FF:000001">
    <property type="entry name" value="30S ribosomal protein S8"/>
    <property type="match status" value="1"/>
</dbReference>
<dbReference type="PROSITE" id="PS00053">
    <property type="entry name" value="RIBOSOMAL_S8"/>
    <property type="match status" value="1"/>
</dbReference>
<name>A0A1G2HZT6_9BACT</name>
<organism evidence="9 10">
    <name type="scientific">Candidatus Staskawiczbacteria bacterium RIFCSPHIGHO2_02_FULL_42_22</name>
    <dbReference type="NCBI Taxonomy" id="1802207"/>
    <lineage>
        <taxon>Bacteria</taxon>
        <taxon>Candidatus Staskawicziibacteriota</taxon>
    </lineage>
</organism>
<keyword evidence="2 7" id="KW-0699">rRNA-binding</keyword>
<dbReference type="EMBL" id="MHOT01000026">
    <property type="protein sequence ID" value="OGZ67929.1"/>
    <property type="molecule type" value="Genomic_DNA"/>
</dbReference>
<dbReference type="FunFam" id="3.30.1370.30:FF:000002">
    <property type="entry name" value="30S ribosomal protein S8"/>
    <property type="match status" value="1"/>
</dbReference>
<evidence type="ECO:0000313" key="10">
    <source>
        <dbReference type="Proteomes" id="UP000178820"/>
    </source>
</evidence>
<dbReference type="GO" id="GO:0005840">
    <property type="term" value="C:ribosome"/>
    <property type="evidence" value="ECO:0007669"/>
    <property type="project" value="UniProtKB-KW"/>
</dbReference>
<evidence type="ECO:0000256" key="3">
    <source>
        <dbReference type="ARBA" id="ARBA00022884"/>
    </source>
</evidence>
<dbReference type="NCBIfam" id="NF001109">
    <property type="entry name" value="PRK00136.1"/>
    <property type="match status" value="1"/>
</dbReference>
<dbReference type="Gene3D" id="3.30.1490.10">
    <property type="match status" value="1"/>
</dbReference>
<dbReference type="GO" id="GO:0006412">
    <property type="term" value="P:translation"/>
    <property type="evidence" value="ECO:0007669"/>
    <property type="project" value="UniProtKB-UniRule"/>
</dbReference>
<dbReference type="GO" id="GO:0003735">
    <property type="term" value="F:structural constituent of ribosome"/>
    <property type="evidence" value="ECO:0007669"/>
    <property type="project" value="InterPro"/>
</dbReference>
<dbReference type="AlphaFoldDB" id="A0A1G2HZT6"/>
<sequence>MTDPITDMLNQIRNAEAVAKPEVLIPFSKLKNQIGLILQQEGFVQDVKKIAKDKNRIMKIVLKYDNGIPAIEGAKRVSKPGQRIYTKATEIKKVRGGFGISIISTPKGLMTNNQAKKAKLGGEVMLEIW</sequence>
<gene>
    <name evidence="7" type="primary">rpsH</name>
    <name evidence="9" type="ORF">A3D44_01410</name>
</gene>
<evidence type="ECO:0000256" key="1">
    <source>
        <dbReference type="ARBA" id="ARBA00006471"/>
    </source>
</evidence>
<comment type="similarity">
    <text evidence="1 7 8">Belongs to the universal ribosomal protein uS8 family.</text>
</comment>
<evidence type="ECO:0000256" key="8">
    <source>
        <dbReference type="RuleBase" id="RU003660"/>
    </source>
</evidence>
<reference evidence="9 10" key="1">
    <citation type="journal article" date="2016" name="Nat. Commun.">
        <title>Thousands of microbial genomes shed light on interconnected biogeochemical processes in an aquifer system.</title>
        <authorList>
            <person name="Anantharaman K."/>
            <person name="Brown C.T."/>
            <person name="Hug L.A."/>
            <person name="Sharon I."/>
            <person name="Castelle C.J."/>
            <person name="Probst A.J."/>
            <person name="Thomas B.C."/>
            <person name="Singh A."/>
            <person name="Wilkins M.J."/>
            <person name="Karaoz U."/>
            <person name="Brodie E.L."/>
            <person name="Williams K.H."/>
            <person name="Hubbard S.S."/>
            <person name="Banfield J.F."/>
        </authorList>
    </citation>
    <scope>NUCLEOTIDE SEQUENCE [LARGE SCALE GENOMIC DNA]</scope>
</reference>
<comment type="subunit">
    <text evidence="7">Part of the 30S ribosomal subunit. Contacts proteins S5 and S12.</text>
</comment>
<dbReference type="Gene3D" id="3.30.1370.30">
    <property type="match status" value="1"/>
</dbReference>
<evidence type="ECO:0000313" key="9">
    <source>
        <dbReference type="EMBL" id="OGZ67929.1"/>
    </source>
</evidence>